<evidence type="ECO:0000256" key="10">
    <source>
        <dbReference type="ARBA" id="ARBA00023136"/>
    </source>
</evidence>
<evidence type="ECO:0000256" key="8">
    <source>
        <dbReference type="ARBA" id="ARBA00023053"/>
    </source>
</evidence>
<comment type="similarity">
    <text evidence="2 13">Belongs to the sodium:solute symporter (SSF) (TC 2.A.21) family.</text>
</comment>
<dbReference type="PROSITE" id="PS50283">
    <property type="entry name" value="NA_SOLUT_SYMP_3"/>
    <property type="match status" value="1"/>
</dbReference>
<proteinExistence type="inferred from homology"/>
<comment type="subcellular location">
    <subcellularLocation>
        <location evidence="1">Membrane</location>
        <topology evidence="1">Multi-pass membrane protein</topology>
    </subcellularLocation>
</comment>
<keyword evidence="6" id="KW-0530">Neurotransmitter biosynthesis</keyword>
<name>A0ABM1F5X7_PRICU</name>
<feature type="transmembrane region" description="Helical" evidence="14">
    <location>
        <begin position="21"/>
        <end position="44"/>
    </location>
</feature>
<keyword evidence="8" id="KW-0915">Sodium</keyword>
<reference evidence="16" key="1">
    <citation type="submission" date="2025-08" db="UniProtKB">
        <authorList>
            <consortium name="RefSeq"/>
        </authorList>
    </citation>
    <scope>IDENTIFICATION</scope>
</reference>
<dbReference type="Gene3D" id="1.20.1730.10">
    <property type="entry name" value="Sodium/glucose cotransporter"/>
    <property type="match status" value="1"/>
</dbReference>
<dbReference type="Pfam" id="PF00474">
    <property type="entry name" value="SSF"/>
    <property type="match status" value="1"/>
</dbReference>
<keyword evidence="11" id="KW-0325">Glycoprotein</keyword>
<evidence type="ECO:0000313" key="16">
    <source>
        <dbReference type="RefSeq" id="XP_014679848.1"/>
    </source>
</evidence>
<evidence type="ECO:0000256" key="11">
    <source>
        <dbReference type="ARBA" id="ARBA00023180"/>
    </source>
</evidence>
<accession>A0ABM1F5X7</accession>
<evidence type="ECO:0000256" key="4">
    <source>
        <dbReference type="ARBA" id="ARBA00022692"/>
    </source>
</evidence>
<evidence type="ECO:0000256" key="5">
    <source>
        <dbReference type="ARBA" id="ARBA00022847"/>
    </source>
</evidence>
<feature type="transmembrane region" description="Helical" evidence="14">
    <location>
        <begin position="128"/>
        <end position="151"/>
    </location>
</feature>
<keyword evidence="4 14" id="KW-0812">Transmembrane</keyword>
<keyword evidence="3" id="KW-0813">Transport</keyword>
<dbReference type="PANTHER" id="PTHR45897">
    <property type="entry name" value="HIGH-AFFINITY CHOLINE TRANSPORTER 1"/>
    <property type="match status" value="1"/>
</dbReference>
<dbReference type="RefSeq" id="XP_014679848.1">
    <property type="nucleotide sequence ID" value="XM_014824362.1"/>
</dbReference>
<keyword evidence="5" id="KW-0769">Symport</keyword>
<feature type="transmembrane region" description="Helical" evidence="14">
    <location>
        <begin position="188"/>
        <end position="207"/>
    </location>
</feature>
<dbReference type="PANTHER" id="PTHR45897:SF4">
    <property type="entry name" value="HIGH-AFFINITY CHOLINE TRANSPORTER 1"/>
    <property type="match status" value="1"/>
</dbReference>
<feature type="non-terminal residue" evidence="16">
    <location>
        <position position="1"/>
    </location>
</feature>
<evidence type="ECO:0000256" key="12">
    <source>
        <dbReference type="ARBA" id="ARBA00023201"/>
    </source>
</evidence>
<evidence type="ECO:0000256" key="3">
    <source>
        <dbReference type="ARBA" id="ARBA00022448"/>
    </source>
</evidence>
<dbReference type="InterPro" id="IPR052244">
    <property type="entry name" value="Choline_transporter"/>
</dbReference>
<feature type="transmembrane region" description="Helical" evidence="14">
    <location>
        <begin position="227"/>
        <end position="250"/>
    </location>
</feature>
<evidence type="ECO:0000256" key="7">
    <source>
        <dbReference type="ARBA" id="ARBA00022989"/>
    </source>
</evidence>
<evidence type="ECO:0000256" key="2">
    <source>
        <dbReference type="ARBA" id="ARBA00006434"/>
    </source>
</evidence>
<evidence type="ECO:0000256" key="14">
    <source>
        <dbReference type="SAM" id="Phobius"/>
    </source>
</evidence>
<keyword evidence="15" id="KW-1185">Reference proteome</keyword>
<evidence type="ECO:0000256" key="6">
    <source>
        <dbReference type="ARBA" id="ARBA00022979"/>
    </source>
</evidence>
<gene>
    <name evidence="16" type="primary">LOC106819775</name>
</gene>
<keyword evidence="7 14" id="KW-1133">Transmembrane helix</keyword>
<feature type="transmembrane region" description="Helical" evidence="14">
    <location>
        <begin position="157"/>
        <end position="181"/>
    </location>
</feature>
<feature type="transmembrane region" description="Helical" evidence="14">
    <location>
        <begin position="79"/>
        <end position="107"/>
    </location>
</feature>
<evidence type="ECO:0000313" key="15">
    <source>
        <dbReference type="Proteomes" id="UP000695022"/>
    </source>
</evidence>
<evidence type="ECO:0000256" key="1">
    <source>
        <dbReference type="ARBA" id="ARBA00004141"/>
    </source>
</evidence>
<dbReference type="GeneID" id="106819775"/>
<keyword evidence="12" id="KW-0739">Sodium transport</keyword>
<keyword evidence="10 14" id="KW-0472">Membrane</keyword>
<dbReference type="InterPro" id="IPR001734">
    <property type="entry name" value="Na/solute_symporter"/>
</dbReference>
<sequence length="275" mass="29841">RPQVYFQRVLSARSVGRARALSFIAAAGCIFMSIPPILIGAIGASTDWNATSYGGVVPIPDDDKPLILPIVMQHLTPTWVAFVGLGAVSAAVMSSVDSAFLSGASLFANNIVREIWIAIAGRELPQVALVWTVRGGIVVVGVLAMALGLAVESIYGLWFLCSDLVYVILFPQLLSSLYVPWANTYGSVVAYIVGCILRFVGGEPLIGLPPAVHYPYYNEADGQLFPFRTLAMLASLTGVVAVSALPHYLFTCRKVALKWDVFRCYRQDTARRRTR</sequence>
<evidence type="ECO:0000256" key="13">
    <source>
        <dbReference type="RuleBase" id="RU362091"/>
    </source>
</evidence>
<protein>
    <submittedName>
        <fullName evidence="16">High-affinity choline transporter 1-like</fullName>
    </submittedName>
</protein>
<organism evidence="15 16">
    <name type="scientific">Priapulus caudatus</name>
    <name type="common">Priapulid worm</name>
    <dbReference type="NCBI Taxonomy" id="37621"/>
    <lineage>
        <taxon>Eukaryota</taxon>
        <taxon>Metazoa</taxon>
        <taxon>Ecdysozoa</taxon>
        <taxon>Scalidophora</taxon>
        <taxon>Priapulida</taxon>
        <taxon>Priapulimorpha</taxon>
        <taxon>Priapulimorphida</taxon>
        <taxon>Priapulidae</taxon>
        <taxon>Priapulus</taxon>
    </lineage>
</organism>
<dbReference type="InterPro" id="IPR038377">
    <property type="entry name" value="Na/Glc_symporter_sf"/>
</dbReference>
<evidence type="ECO:0000256" key="9">
    <source>
        <dbReference type="ARBA" id="ARBA00023065"/>
    </source>
</evidence>
<dbReference type="Proteomes" id="UP000695022">
    <property type="component" value="Unplaced"/>
</dbReference>
<keyword evidence="9" id="KW-0406">Ion transport</keyword>